<evidence type="ECO:0000313" key="7">
    <source>
        <dbReference type="EMBL" id="RLP81858.1"/>
    </source>
</evidence>
<dbReference type="GO" id="GO:0046872">
    <property type="term" value="F:metal ion binding"/>
    <property type="evidence" value="ECO:0007669"/>
    <property type="project" value="UniProtKB-KW"/>
</dbReference>
<gene>
    <name evidence="7" type="ORF">D9R14_02390</name>
</gene>
<keyword evidence="2 4" id="KW-0479">Metal-binding</keyword>
<feature type="signal peptide" evidence="5">
    <location>
        <begin position="1"/>
        <end position="22"/>
    </location>
</feature>
<keyword evidence="1 4" id="KW-0349">Heme</keyword>
<dbReference type="Pfam" id="PF06537">
    <property type="entry name" value="DHOR"/>
    <property type="match status" value="2"/>
</dbReference>
<evidence type="ECO:0000256" key="1">
    <source>
        <dbReference type="ARBA" id="ARBA00022617"/>
    </source>
</evidence>
<dbReference type="AlphaFoldDB" id="A0A3L7AR24"/>
<keyword evidence="8" id="KW-1185">Reference proteome</keyword>
<accession>A0A3L7AR24</accession>
<evidence type="ECO:0000256" key="5">
    <source>
        <dbReference type="SAM" id="SignalP"/>
    </source>
</evidence>
<organism evidence="7 8">
    <name type="scientific">Xanthobacter tagetidis</name>
    <dbReference type="NCBI Taxonomy" id="60216"/>
    <lineage>
        <taxon>Bacteria</taxon>
        <taxon>Pseudomonadati</taxon>
        <taxon>Pseudomonadota</taxon>
        <taxon>Alphaproteobacteria</taxon>
        <taxon>Hyphomicrobiales</taxon>
        <taxon>Xanthobacteraceae</taxon>
        <taxon>Xanthobacter</taxon>
    </lineage>
</organism>
<evidence type="ECO:0000256" key="2">
    <source>
        <dbReference type="ARBA" id="ARBA00022723"/>
    </source>
</evidence>
<dbReference type="SUPFAM" id="SSF46626">
    <property type="entry name" value="Cytochrome c"/>
    <property type="match status" value="1"/>
</dbReference>
<dbReference type="Proteomes" id="UP000269692">
    <property type="component" value="Unassembled WGS sequence"/>
</dbReference>
<comment type="caution">
    <text evidence="7">The sequence shown here is derived from an EMBL/GenBank/DDBJ whole genome shotgun (WGS) entry which is preliminary data.</text>
</comment>
<sequence length="416" mass="43455">MSARRLLAAALGLLLLAQPAGAQEVLDALDIKIGKALFKRPWVPAPASTRGDDGLGPLFDARSCASCHPRDARAAARFDADGHLDGRGVVLMIGMPDGAGDPVYGRRFQIDAAPGIRAEGVLGARDEILPDGRRARHPQLSDLGYGPLAPASGVSLRVAPDLYGRGAMARIPDADILAVEAEQARAGGEVSGRARRITRPDGRVTIGRFGWKSAHPSLREQIAEAFFLDLGMSNSLHGEPWGDCTPAQAACRDAPHGQGEGTRGPEGNALEIGDPILSRVVAYVASLPVRAPDAPAAREGGRLFAGTGCAACHRPQIGAGPQAPRLFSDLLLHDMGEGLKDGMSEPGIAPSEWRTAPLAGLSDALARDTGLLHDGRARTIAEAIAWHGGEADGAVRRFNALTGREKAALIAYVSSL</sequence>
<evidence type="ECO:0000259" key="6">
    <source>
        <dbReference type="PROSITE" id="PS51007"/>
    </source>
</evidence>
<dbReference type="GO" id="GO:0009055">
    <property type="term" value="F:electron transfer activity"/>
    <property type="evidence" value="ECO:0007669"/>
    <property type="project" value="InterPro"/>
</dbReference>
<evidence type="ECO:0000313" key="8">
    <source>
        <dbReference type="Proteomes" id="UP000269692"/>
    </source>
</evidence>
<dbReference type="OrthoDB" id="9805202at2"/>
<proteinExistence type="predicted"/>
<keyword evidence="3 4" id="KW-0408">Iron</keyword>
<dbReference type="RefSeq" id="WP_121621672.1">
    <property type="nucleotide sequence ID" value="NZ_JACIIW010000004.1"/>
</dbReference>
<feature type="domain" description="Cytochrome c" evidence="6">
    <location>
        <begin position="295"/>
        <end position="416"/>
    </location>
</feature>
<protein>
    <submittedName>
        <fullName evidence="7">Thiol oxidoreductase</fullName>
    </submittedName>
</protein>
<evidence type="ECO:0000256" key="3">
    <source>
        <dbReference type="ARBA" id="ARBA00023004"/>
    </source>
</evidence>
<feature type="chain" id="PRO_5018084674" evidence="5">
    <location>
        <begin position="23"/>
        <end position="416"/>
    </location>
</feature>
<dbReference type="GO" id="GO:0004130">
    <property type="term" value="F:cytochrome-c peroxidase activity"/>
    <property type="evidence" value="ECO:0007669"/>
    <property type="project" value="TreeGrafter"/>
</dbReference>
<dbReference type="PROSITE" id="PS51007">
    <property type="entry name" value="CYTC"/>
    <property type="match status" value="1"/>
</dbReference>
<evidence type="ECO:0000256" key="4">
    <source>
        <dbReference type="PROSITE-ProRule" id="PRU00433"/>
    </source>
</evidence>
<dbReference type="Gene3D" id="1.10.760.10">
    <property type="entry name" value="Cytochrome c-like domain"/>
    <property type="match status" value="1"/>
</dbReference>
<reference evidence="7 8" key="1">
    <citation type="submission" date="2018-10" db="EMBL/GenBank/DDBJ databases">
        <title>Xanthobacter tagetidis genome sequencing and assembly.</title>
        <authorList>
            <person name="Maclea K.S."/>
            <person name="Goen A.E."/>
            <person name="Fatima S.A."/>
        </authorList>
    </citation>
    <scope>NUCLEOTIDE SEQUENCE [LARGE SCALE GENOMIC DNA]</scope>
    <source>
        <strain evidence="7 8">ATCC 700314</strain>
    </source>
</reference>
<dbReference type="GO" id="GO:0020037">
    <property type="term" value="F:heme binding"/>
    <property type="evidence" value="ECO:0007669"/>
    <property type="project" value="InterPro"/>
</dbReference>
<dbReference type="InterPro" id="IPR036909">
    <property type="entry name" value="Cyt_c-like_dom_sf"/>
</dbReference>
<dbReference type="EMBL" id="RCTF01000001">
    <property type="protein sequence ID" value="RLP81858.1"/>
    <property type="molecule type" value="Genomic_DNA"/>
</dbReference>
<dbReference type="InterPro" id="IPR009056">
    <property type="entry name" value="Cyt_c-like_dom"/>
</dbReference>
<dbReference type="PANTHER" id="PTHR30600:SF4">
    <property type="entry name" value="CYTOCHROME C DOMAIN-CONTAINING PROTEIN"/>
    <property type="match status" value="1"/>
</dbReference>
<name>A0A3L7AR24_9HYPH</name>
<keyword evidence="5" id="KW-0732">Signal</keyword>
<dbReference type="PANTHER" id="PTHR30600">
    <property type="entry name" value="CYTOCHROME C PEROXIDASE-RELATED"/>
    <property type="match status" value="1"/>
</dbReference>
<dbReference type="InterPro" id="IPR051395">
    <property type="entry name" value="Cytochrome_c_Peroxidase/MauG"/>
</dbReference>
<dbReference type="InterPro" id="IPR010538">
    <property type="entry name" value="DHOR"/>
</dbReference>